<dbReference type="InParanoid" id="A0A0D2WVZ7"/>
<dbReference type="GO" id="GO:0016192">
    <property type="term" value="P:vesicle-mediated transport"/>
    <property type="evidence" value="ECO:0007669"/>
    <property type="project" value="InterPro"/>
</dbReference>
<dbReference type="PROSITE" id="PS51036">
    <property type="entry name" value="ZF_A20"/>
    <property type="match status" value="1"/>
</dbReference>
<feature type="region of interest" description="Disordered" evidence="4">
    <location>
        <begin position="208"/>
        <end position="235"/>
    </location>
</feature>
<keyword evidence="3" id="KW-0862">Zinc</keyword>
<dbReference type="InterPro" id="IPR045046">
    <property type="entry name" value="Vps9-like"/>
</dbReference>
<dbReference type="InterPro" id="IPR041545">
    <property type="entry name" value="DUF5601"/>
</dbReference>
<dbReference type="PhylomeDB" id="A0A0D2WVZ7"/>
<dbReference type="eggNOG" id="KOG2319">
    <property type="taxonomic scope" value="Eukaryota"/>
</dbReference>
<gene>
    <name evidence="7" type="ORF">CAOG_006854</name>
</gene>
<dbReference type="GO" id="GO:0005085">
    <property type="term" value="F:guanyl-nucleotide exchange factor activity"/>
    <property type="evidence" value="ECO:0007669"/>
    <property type="project" value="InterPro"/>
</dbReference>
<dbReference type="Pfam" id="PF02204">
    <property type="entry name" value="VPS9"/>
    <property type="match status" value="1"/>
</dbReference>
<dbReference type="EMBL" id="KE346371">
    <property type="protein sequence ID" value="KJE96548.1"/>
    <property type="molecule type" value="Genomic_DNA"/>
</dbReference>
<evidence type="ECO:0000256" key="4">
    <source>
        <dbReference type="SAM" id="MobiDB-lite"/>
    </source>
</evidence>
<evidence type="ECO:0000256" key="2">
    <source>
        <dbReference type="ARBA" id="ARBA00022771"/>
    </source>
</evidence>
<dbReference type="GO" id="GO:0005829">
    <property type="term" value="C:cytosol"/>
    <property type="evidence" value="ECO:0007669"/>
    <property type="project" value="TreeGrafter"/>
</dbReference>
<dbReference type="InterPro" id="IPR037191">
    <property type="entry name" value="VPS9_dom_sf"/>
</dbReference>
<dbReference type="STRING" id="595528.A0A0D2WVZ7"/>
<dbReference type="SMART" id="SM00167">
    <property type="entry name" value="VPS9"/>
    <property type="match status" value="1"/>
</dbReference>
<dbReference type="GO" id="GO:0031267">
    <property type="term" value="F:small GTPase binding"/>
    <property type="evidence" value="ECO:0007669"/>
    <property type="project" value="TreeGrafter"/>
</dbReference>
<dbReference type="Gene3D" id="1.20.1050.80">
    <property type="entry name" value="VPS9 domain"/>
    <property type="match status" value="1"/>
</dbReference>
<dbReference type="AlphaFoldDB" id="A0A0D2WVZ7"/>
<dbReference type="InterPro" id="IPR003123">
    <property type="entry name" value="VPS9"/>
</dbReference>
<evidence type="ECO:0008006" key="9">
    <source>
        <dbReference type="Google" id="ProtNLM"/>
    </source>
</evidence>
<dbReference type="SUPFAM" id="SSF109993">
    <property type="entry name" value="VPS9 domain"/>
    <property type="match status" value="1"/>
</dbReference>
<dbReference type="InterPro" id="IPR002653">
    <property type="entry name" value="Znf_A20"/>
</dbReference>
<evidence type="ECO:0000256" key="3">
    <source>
        <dbReference type="ARBA" id="ARBA00022833"/>
    </source>
</evidence>
<dbReference type="GO" id="GO:0003677">
    <property type="term" value="F:DNA binding"/>
    <property type="evidence" value="ECO:0007669"/>
    <property type="project" value="InterPro"/>
</dbReference>
<proteinExistence type="predicted"/>
<dbReference type="GO" id="GO:0008270">
    <property type="term" value="F:zinc ion binding"/>
    <property type="evidence" value="ECO:0007669"/>
    <property type="project" value="UniProtKB-KW"/>
</dbReference>
<dbReference type="RefSeq" id="XP_004344475.1">
    <property type="nucleotide sequence ID" value="XM_004344425.2"/>
</dbReference>
<reference evidence="8" key="1">
    <citation type="submission" date="2011-02" db="EMBL/GenBank/DDBJ databases">
        <title>The Genome Sequence of Capsaspora owczarzaki ATCC 30864.</title>
        <authorList>
            <person name="Russ C."/>
            <person name="Cuomo C."/>
            <person name="Burger G."/>
            <person name="Gray M.W."/>
            <person name="Holland P.W.H."/>
            <person name="King N."/>
            <person name="Lang F.B.F."/>
            <person name="Roger A.J."/>
            <person name="Ruiz-Trillo I."/>
            <person name="Young S.K."/>
            <person name="Zeng Q."/>
            <person name="Gargeya S."/>
            <person name="Alvarado L."/>
            <person name="Berlin A."/>
            <person name="Chapman S.B."/>
            <person name="Chen Z."/>
            <person name="Freedman E."/>
            <person name="Gellesch M."/>
            <person name="Goldberg J."/>
            <person name="Griggs A."/>
            <person name="Gujja S."/>
            <person name="Heilman E."/>
            <person name="Heiman D."/>
            <person name="Howarth C."/>
            <person name="Mehta T."/>
            <person name="Neiman D."/>
            <person name="Pearson M."/>
            <person name="Roberts A."/>
            <person name="Saif S."/>
            <person name="Shea T."/>
            <person name="Shenoy N."/>
            <person name="Sisk P."/>
            <person name="Stolte C."/>
            <person name="Sykes S."/>
            <person name="White J."/>
            <person name="Yandava C."/>
            <person name="Haas B."/>
            <person name="Nusbaum C."/>
            <person name="Birren B."/>
        </authorList>
    </citation>
    <scope>NUCLEOTIDE SEQUENCE</scope>
    <source>
        <strain evidence="8">ATCC 30864</strain>
    </source>
</reference>
<name>A0A0D2WVZ7_CAPO3</name>
<dbReference type="PROSITE" id="PS51205">
    <property type="entry name" value="VPS9"/>
    <property type="match status" value="1"/>
</dbReference>
<keyword evidence="1" id="KW-0479">Metal-binding</keyword>
<feature type="region of interest" description="Disordered" evidence="4">
    <location>
        <begin position="61"/>
        <end position="158"/>
    </location>
</feature>
<protein>
    <recommendedName>
        <fullName evidence="9">Rab5 GDP/GTP exchange factor</fullName>
    </recommendedName>
</protein>
<dbReference type="Proteomes" id="UP000008743">
    <property type="component" value="Unassembled WGS sequence"/>
</dbReference>
<feature type="compositionally biased region" description="Polar residues" evidence="4">
    <location>
        <begin position="217"/>
        <end position="227"/>
    </location>
</feature>
<dbReference type="PANTHER" id="PTHR23101:SF122">
    <property type="entry name" value="RABAPTIN-5-ASSOCIATED EXCHANGE FACTOR FOR RAB5"/>
    <property type="match status" value="1"/>
</dbReference>
<evidence type="ECO:0000313" key="7">
    <source>
        <dbReference type="EMBL" id="KJE96548.1"/>
    </source>
</evidence>
<dbReference type="SMART" id="SM00259">
    <property type="entry name" value="ZnF_A20"/>
    <property type="match status" value="1"/>
</dbReference>
<evidence type="ECO:0000256" key="1">
    <source>
        <dbReference type="ARBA" id="ARBA00022723"/>
    </source>
</evidence>
<feature type="compositionally biased region" description="Low complexity" evidence="4">
    <location>
        <begin position="87"/>
        <end position="99"/>
    </location>
</feature>
<dbReference type="Pfam" id="PF01754">
    <property type="entry name" value="zf-A20"/>
    <property type="match status" value="1"/>
</dbReference>
<evidence type="ECO:0000259" key="6">
    <source>
        <dbReference type="PROSITE" id="PS51205"/>
    </source>
</evidence>
<organism evidence="7 8">
    <name type="scientific">Capsaspora owczarzaki (strain ATCC 30864)</name>
    <dbReference type="NCBI Taxonomy" id="595528"/>
    <lineage>
        <taxon>Eukaryota</taxon>
        <taxon>Filasterea</taxon>
        <taxon>Capsaspora</taxon>
    </lineage>
</organism>
<sequence length="581" mass="63857">MSYDSASAASLSTPLANVARRVNNPVFRCKKPGCSFYGNATWQGYCSACYREVHATPVSALASPPQLQQSPSMHQPQYHHNYHHHQQQQQQASPVHVPVAAPPPRKPTAAAPHAGSNHQNANTAYSSPPSIASILGSASSSSPPQQPSTRAPVVDDANADVGNIFNDELRKSETSESSTAKSVVERGVDRLLKAGASTRIFNYLRRGKKSGEDEAQSKSANNKNASTEPAEEPPAKEFTFHDFLTDMKKPQAQDLVMQTKRFIENFSTSTALSSEEQSESIQIFLQNMGNRISTHPLWKNSQQEELENAIDGIEKYVMTKLYSQVFSPSSTDDTAKDELIDQRIRRLRWVTLGHLGLDAMELNEKCDEPLKAAMHSLCEMDAKRAPQDKVACIVKCSKLVFTILQAMAGASHAASADEFLPVLIFTVIRAHPARLQSNLQYISRFCNPTRLISGEGGYFFTNMCCAVAFLENLQASSFKMDEQEFTSRMNPEFEADWAIFANLPNAPSGQIQHDNLLLASRLATRQQASTQSLNDLRASLQGVIQFFESFAPPLSQPVALPLSQEPVPAQTESSVLLDSLA</sequence>
<dbReference type="OrthoDB" id="300289at2759"/>
<feature type="compositionally biased region" description="Polar residues" evidence="4">
    <location>
        <begin position="116"/>
        <end position="125"/>
    </location>
</feature>
<feature type="compositionally biased region" description="Low complexity" evidence="4">
    <location>
        <begin position="126"/>
        <end position="143"/>
    </location>
</feature>
<dbReference type="Gene3D" id="1.10.246.120">
    <property type="match status" value="1"/>
</dbReference>
<evidence type="ECO:0000259" key="5">
    <source>
        <dbReference type="PROSITE" id="PS51036"/>
    </source>
</evidence>
<keyword evidence="8" id="KW-1185">Reference proteome</keyword>
<feature type="domain" description="A20-type" evidence="5">
    <location>
        <begin position="23"/>
        <end position="58"/>
    </location>
</feature>
<evidence type="ECO:0000313" key="8">
    <source>
        <dbReference type="Proteomes" id="UP000008743"/>
    </source>
</evidence>
<feature type="domain" description="VPS9" evidence="6">
    <location>
        <begin position="334"/>
        <end position="479"/>
    </location>
</feature>
<dbReference type="GO" id="GO:0030139">
    <property type="term" value="C:endocytic vesicle"/>
    <property type="evidence" value="ECO:0007669"/>
    <property type="project" value="TreeGrafter"/>
</dbReference>
<dbReference type="Pfam" id="PF18151">
    <property type="entry name" value="DUF5601"/>
    <property type="match status" value="1"/>
</dbReference>
<dbReference type="SUPFAM" id="SSF57716">
    <property type="entry name" value="Glucocorticoid receptor-like (DNA-binding domain)"/>
    <property type="match status" value="1"/>
</dbReference>
<dbReference type="PANTHER" id="PTHR23101">
    <property type="entry name" value="RAB GDP/GTP EXCHANGE FACTOR"/>
    <property type="match status" value="1"/>
</dbReference>
<keyword evidence="2" id="KW-0863">Zinc-finger</keyword>
<dbReference type="Gene3D" id="1.20.5.4770">
    <property type="match status" value="1"/>
</dbReference>
<accession>A0A0D2WVZ7</accession>